<dbReference type="RefSeq" id="XP_025369320.1">
    <property type="nucleotide sequence ID" value="XM_025510383.1"/>
</dbReference>
<feature type="compositionally biased region" description="Polar residues" evidence="2">
    <location>
        <begin position="196"/>
        <end position="205"/>
    </location>
</feature>
<dbReference type="NCBIfam" id="TIGR00756">
    <property type="entry name" value="PPR"/>
    <property type="match status" value="2"/>
</dbReference>
<feature type="compositionally biased region" description="Low complexity" evidence="2">
    <location>
        <begin position="972"/>
        <end position="986"/>
    </location>
</feature>
<evidence type="ECO:0000256" key="2">
    <source>
        <dbReference type="SAM" id="MobiDB-lite"/>
    </source>
</evidence>
<dbReference type="Pfam" id="PF01535">
    <property type="entry name" value="PPR"/>
    <property type="match status" value="2"/>
</dbReference>
<dbReference type="Proteomes" id="UP000245783">
    <property type="component" value="Unassembled WGS sequence"/>
</dbReference>
<feature type="compositionally biased region" description="Basic and acidic residues" evidence="2">
    <location>
        <begin position="176"/>
        <end position="190"/>
    </location>
</feature>
<feature type="compositionally biased region" description="Acidic residues" evidence="2">
    <location>
        <begin position="1056"/>
        <end position="1070"/>
    </location>
</feature>
<dbReference type="GO" id="GO:0003729">
    <property type="term" value="F:mRNA binding"/>
    <property type="evidence" value="ECO:0007669"/>
    <property type="project" value="TreeGrafter"/>
</dbReference>
<dbReference type="STRING" id="1522189.A0A316VXG2"/>
<feature type="compositionally biased region" description="Low complexity" evidence="2">
    <location>
        <begin position="24"/>
        <end position="43"/>
    </location>
</feature>
<dbReference type="InParanoid" id="A0A316VXG2"/>
<dbReference type="PROSITE" id="PS51375">
    <property type="entry name" value="PPR"/>
    <property type="match status" value="2"/>
</dbReference>
<feature type="repeat" description="PPR" evidence="1">
    <location>
        <begin position="668"/>
        <end position="702"/>
    </location>
</feature>
<dbReference type="PANTHER" id="PTHR47938:SF35">
    <property type="entry name" value="PENTATRICOPEPTIDE REPEAT-CONTAINING PROTEIN 4, MITOCHONDRIAL-RELATED"/>
    <property type="match status" value="1"/>
</dbReference>
<feature type="region of interest" description="Disordered" evidence="2">
    <location>
        <begin position="441"/>
        <end position="470"/>
    </location>
</feature>
<dbReference type="InterPro" id="IPR011990">
    <property type="entry name" value="TPR-like_helical_dom_sf"/>
</dbReference>
<name>A0A316VXG2_9BASI</name>
<feature type="region of interest" description="Disordered" evidence="2">
    <location>
        <begin position="971"/>
        <end position="1121"/>
    </location>
</feature>
<dbReference type="AlphaFoldDB" id="A0A316VXG2"/>
<gene>
    <name evidence="3" type="ORF">IE81DRAFT_144151</name>
</gene>
<dbReference type="GeneID" id="37032253"/>
<dbReference type="OrthoDB" id="3367042at2759"/>
<dbReference type="PANTHER" id="PTHR47938">
    <property type="entry name" value="RESPIRATORY COMPLEX I CHAPERONE (CIA84), PUTATIVE (AFU_ORTHOLOGUE AFUA_2G06020)-RELATED"/>
    <property type="match status" value="1"/>
</dbReference>
<proteinExistence type="predicted"/>
<feature type="compositionally biased region" description="Low complexity" evidence="2">
    <location>
        <begin position="1097"/>
        <end position="1108"/>
    </location>
</feature>
<dbReference type="Gene3D" id="1.25.40.10">
    <property type="entry name" value="Tetratricopeptide repeat domain"/>
    <property type="match status" value="2"/>
</dbReference>
<protein>
    <recommendedName>
        <fullName evidence="5">Pentacotripeptide-repeat region of PRORP domain-containing protein</fullName>
    </recommendedName>
</protein>
<feature type="compositionally biased region" description="Acidic residues" evidence="2">
    <location>
        <begin position="441"/>
        <end position="455"/>
    </location>
</feature>
<evidence type="ECO:0000313" key="3">
    <source>
        <dbReference type="EMBL" id="PWN42160.1"/>
    </source>
</evidence>
<evidence type="ECO:0000313" key="4">
    <source>
        <dbReference type="Proteomes" id="UP000245783"/>
    </source>
</evidence>
<feature type="region of interest" description="Disordered" evidence="2">
    <location>
        <begin position="173"/>
        <end position="215"/>
    </location>
</feature>
<feature type="repeat" description="PPR" evidence="1">
    <location>
        <begin position="703"/>
        <end position="737"/>
    </location>
</feature>
<dbReference type="EMBL" id="KZ819383">
    <property type="protein sequence ID" value="PWN42160.1"/>
    <property type="molecule type" value="Genomic_DNA"/>
</dbReference>
<evidence type="ECO:0008006" key="5">
    <source>
        <dbReference type="Google" id="ProtNLM"/>
    </source>
</evidence>
<evidence type="ECO:0000256" key="1">
    <source>
        <dbReference type="PROSITE-ProRule" id="PRU00708"/>
    </source>
</evidence>
<accession>A0A316VXG2</accession>
<keyword evidence="4" id="KW-1185">Reference proteome</keyword>
<organism evidence="3 4">
    <name type="scientific">Ceraceosorus guamensis</name>
    <dbReference type="NCBI Taxonomy" id="1522189"/>
    <lineage>
        <taxon>Eukaryota</taxon>
        <taxon>Fungi</taxon>
        <taxon>Dikarya</taxon>
        <taxon>Basidiomycota</taxon>
        <taxon>Ustilaginomycotina</taxon>
        <taxon>Exobasidiomycetes</taxon>
        <taxon>Ceraceosorales</taxon>
        <taxon>Ceraceosoraceae</taxon>
        <taxon>Ceraceosorus</taxon>
    </lineage>
</organism>
<feature type="region of interest" description="Disordered" evidence="2">
    <location>
        <begin position="16"/>
        <end position="127"/>
    </location>
</feature>
<reference evidence="3 4" key="1">
    <citation type="journal article" date="2018" name="Mol. Biol. Evol.">
        <title>Broad Genomic Sampling Reveals a Smut Pathogenic Ancestry of the Fungal Clade Ustilaginomycotina.</title>
        <authorList>
            <person name="Kijpornyongpan T."/>
            <person name="Mondo S.J."/>
            <person name="Barry K."/>
            <person name="Sandor L."/>
            <person name="Lee J."/>
            <person name="Lipzen A."/>
            <person name="Pangilinan J."/>
            <person name="LaButti K."/>
            <person name="Hainaut M."/>
            <person name="Henrissat B."/>
            <person name="Grigoriev I.V."/>
            <person name="Spatafora J.W."/>
            <person name="Aime M.C."/>
        </authorList>
    </citation>
    <scope>NUCLEOTIDE SEQUENCE [LARGE SCALE GENOMIC DNA]</scope>
    <source>
        <strain evidence="3 4">MCA 4658</strain>
    </source>
</reference>
<dbReference type="Pfam" id="PF13041">
    <property type="entry name" value="PPR_2"/>
    <property type="match status" value="1"/>
</dbReference>
<sequence length="1121" mass="120489">MSARAVARRARIAVRHAGLQPWVSQATTTAATTSSALPSTSRSYGGSVTARQQFQDSAPNAHDEAPQPRDASGKGAPSSPIPAQTTANDGQPAGESAASDSSVGQAGPSEHVLGMTAPQQSNHAAASVAEDVFKIRAPAASIAGGATPRPVERAQFKSSDLRLGVKMESSLLQARETTRAKQEKQNKRGTAESGHSRSQGPSTGGSRAPAVRPNVSEVTTRIRSAIMAEDWKAAEAAVLPKGSASLDQVSLLNSPNLDLRLVPKEKSSLLDLFTEAVDKQQPCLKALIVLTNHALRTCDTTAYSADQLVRWVQLVLRLDPTLDLTSFALQFGEIRKQGPHLGLDFQLAKVLVLCLLSSAARFSRSSKGEEARLLAKREAEFAMSLARGQARLRRSSLHQQALSSLIMNTSKSWPGEEALKEAVSRTKELLPVLDAVWGLDGEEPGSEMARDEEDSTATHAAPSEEASDVQIQGAPVRNALARRFGALVETKSWSSVDDLGKGARRAIDMGFLTHHTGDRGTSDADWTDSTSAIQIRSLLQLKRPREAAMAWDTHVRASGGDRPSALVWSGLLSGYLTMGNWEAMRATWDSMKGQERDSHGLTTMIAGLFRARLVDEALGLFDQYRKSSFCVIATYNAVLHGLATHGQISTADLLFNDMLAGPEHLRPNQASFNTLLRANARRQDLRSVSKTLEQMDAAGVAPDVVTFTTILDGLLRAGHPNATKDVMNIIKETGVELNAQLVTALIRCTLFDQTPITAQSEGLDVLGSRDENASGDLPRAREALLMLLDMERHGPAPTGITYTAIMSGLGKMQLADFARSMKMFPATFAKSVPRLNKAESTSVLESIAQVAPQTAFMLKLRDHMHHRSFIPSRAQNHIVLDSLLMPRWTREALLDASLARLINDAQQLFDQRAINLLNAMMQRNGGMDVPSYRTWLLVLRHLIDRLRSGDSSAASKLNKALEMYGRGVDGLSTSTSTAATPASTTESNKEKSTLRRMVALAREESVRYKKGKVQAQNEKSGGAKVEGQRGKRMGGSAKDNAGAGQERNAVRGQELQEQEGEEEEEGEEEGGGAKADPNAVSMPSREGAAGARSTMHASASAAGEADGAQRLRAAAGDDSSR</sequence>
<feature type="compositionally biased region" description="Polar residues" evidence="2">
    <location>
        <begin position="44"/>
        <end position="58"/>
    </location>
</feature>
<dbReference type="InterPro" id="IPR002885">
    <property type="entry name" value="PPR_rpt"/>
</dbReference>